<comment type="caution">
    <text evidence="2">The sequence shown here is derived from an EMBL/GenBank/DDBJ whole genome shotgun (WGS) entry which is preliminary data.</text>
</comment>
<keyword evidence="3" id="KW-1185">Reference proteome</keyword>
<evidence type="ECO:0000313" key="3">
    <source>
        <dbReference type="Proteomes" id="UP001054945"/>
    </source>
</evidence>
<gene>
    <name evidence="2" type="ORF">CEXT_355611</name>
</gene>
<feature type="non-terminal residue" evidence="2">
    <location>
        <position position="1"/>
    </location>
</feature>
<feature type="region of interest" description="Disordered" evidence="1">
    <location>
        <begin position="1"/>
        <end position="26"/>
    </location>
</feature>
<reference evidence="2 3" key="1">
    <citation type="submission" date="2021-06" db="EMBL/GenBank/DDBJ databases">
        <title>Caerostris extrusa draft genome.</title>
        <authorList>
            <person name="Kono N."/>
            <person name="Arakawa K."/>
        </authorList>
    </citation>
    <scope>NUCLEOTIDE SEQUENCE [LARGE SCALE GENOMIC DNA]</scope>
</reference>
<organism evidence="2 3">
    <name type="scientific">Caerostris extrusa</name>
    <name type="common">Bark spider</name>
    <name type="synonym">Caerostris bankana</name>
    <dbReference type="NCBI Taxonomy" id="172846"/>
    <lineage>
        <taxon>Eukaryota</taxon>
        <taxon>Metazoa</taxon>
        <taxon>Ecdysozoa</taxon>
        <taxon>Arthropoda</taxon>
        <taxon>Chelicerata</taxon>
        <taxon>Arachnida</taxon>
        <taxon>Araneae</taxon>
        <taxon>Araneomorphae</taxon>
        <taxon>Entelegynae</taxon>
        <taxon>Araneoidea</taxon>
        <taxon>Araneidae</taxon>
        <taxon>Caerostris</taxon>
    </lineage>
</organism>
<dbReference type="EMBL" id="BPLR01009875">
    <property type="protein sequence ID" value="GIY35211.1"/>
    <property type="molecule type" value="Genomic_DNA"/>
</dbReference>
<protein>
    <submittedName>
        <fullName evidence="2">Uncharacterized protein</fullName>
    </submittedName>
</protein>
<evidence type="ECO:0000313" key="2">
    <source>
        <dbReference type="EMBL" id="GIY35211.1"/>
    </source>
</evidence>
<name>A0AAV4SPS9_CAEEX</name>
<dbReference type="Proteomes" id="UP001054945">
    <property type="component" value="Unassembled WGS sequence"/>
</dbReference>
<proteinExistence type="predicted"/>
<sequence length="44" mass="5046">MLLEPDTVTYERTSHSLDTPAIDHESTSLVHPKKYAYPTRETTI</sequence>
<accession>A0AAV4SPS9</accession>
<evidence type="ECO:0000256" key="1">
    <source>
        <dbReference type="SAM" id="MobiDB-lite"/>
    </source>
</evidence>
<dbReference type="AlphaFoldDB" id="A0AAV4SPS9"/>